<feature type="region of interest" description="Disordered" evidence="1">
    <location>
        <begin position="1"/>
        <end position="21"/>
    </location>
</feature>
<name>A0A8J4YC15_CHIOP</name>
<dbReference type="AlphaFoldDB" id="A0A8J4YC15"/>
<evidence type="ECO:0000256" key="1">
    <source>
        <dbReference type="SAM" id="MobiDB-lite"/>
    </source>
</evidence>
<dbReference type="EMBL" id="JACEEZ010005798">
    <property type="protein sequence ID" value="KAG0725260.1"/>
    <property type="molecule type" value="Genomic_DNA"/>
</dbReference>
<reference evidence="2" key="1">
    <citation type="submission" date="2020-07" db="EMBL/GenBank/DDBJ databases">
        <title>The High-quality genome of the commercially important snow crab, Chionoecetes opilio.</title>
        <authorList>
            <person name="Jeong J.-H."/>
            <person name="Ryu S."/>
        </authorList>
    </citation>
    <scope>NUCLEOTIDE SEQUENCE</scope>
    <source>
        <strain evidence="2">MADBK_172401_WGS</strain>
        <tissue evidence="2">Digestive gland</tissue>
    </source>
</reference>
<accession>A0A8J4YC15</accession>
<keyword evidence="3" id="KW-1185">Reference proteome</keyword>
<proteinExistence type="predicted"/>
<gene>
    <name evidence="2" type="ORF">GWK47_038966</name>
</gene>
<dbReference type="Proteomes" id="UP000770661">
    <property type="component" value="Unassembled WGS sequence"/>
</dbReference>
<evidence type="ECO:0000313" key="2">
    <source>
        <dbReference type="EMBL" id="KAG0725260.1"/>
    </source>
</evidence>
<evidence type="ECO:0000313" key="3">
    <source>
        <dbReference type="Proteomes" id="UP000770661"/>
    </source>
</evidence>
<protein>
    <submittedName>
        <fullName evidence="2">Uncharacterized protein</fullName>
    </submittedName>
</protein>
<organism evidence="2 3">
    <name type="scientific">Chionoecetes opilio</name>
    <name type="common">Atlantic snow crab</name>
    <name type="synonym">Cancer opilio</name>
    <dbReference type="NCBI Taxonomy" id="41210"/>
    <lineage>
        <taxon>Eukaryota</taxon>
        <taxon>Metazoa</taxon>
        <taxon>Ecdysozoa</taxon>
        <taxon>Arthropoda</taxon>
        <taxon>Crustacea</taxon>
        <taxon>Multicrustacea</taxon>
        <taxon>Malacostraca</taxon>
        <taxon>Eumalacostraca</taxon>
        <taxon>Eucarida</taxon>
        <taxon>Decapoda</taxon>
        <taxon>Pleocyemata</taxon>
        <taxon>Brachyura</taxon>
        <taxon>Eubrachyura</taxon>
        <taxon>Majoidea</taxon>
        <taxon>Majidae</taxon>
        <taxon>Chionoecetes</taxon>
    </lineage>
</organism>
<sequence>MCAGPSPLPKEGRGAPTRFPSPIPLHKAYGDFFPPLEGKKQRLTALRGCQPPLETREVPLLAAHSPDKFWSPGPLASPLPLNAAIKLLLPPGIRPPSPFRLMGGPGPCPLKTGENCGGRGNVPRFCSHDPPLNPRHSPLQHLARGVFSHYWNPPATHTQKPGKTPTPLPYRPIALLPAWGSLGRGGHSPILGGGWPSLREGPCGLGPPGRPRFLAQWISHRDTYRGGRAELPLCRSKGAFDSASRRHPPNWLPWETRDPPSWLGHSCQAVFSGCGWGLHLSLSPQSERSAAGFILSPFLFNVPPPPPSNPTSSPLHLLSMRRHYPITEPKSGPRKAMLFRRQRYTNDWGGNGGLN</sequence>
<comment type="caution">
    <text evidence="2">The sequence shown here is derived from an EMBL/GenBank/DDBJ whole genome shotgun (WGS) entry which is preliminary data.</text>
</comment>